<dbReference type="Gene3D" id="3.40.50.620">
    <property type="entry name" value="HUPs"/>
    <property type="match status" value="2"/>
</dbReference>
<evidence type="ECO:0000256" key="9">
    <source>
        <dbReference type="NCBIfam" id="TIGR00422"/>
    </source>
</evidence>
<dbReference type="InterPro" id="IPR001412">
    <property type="entry name" value="aa-tRNA-synth_I_CS"/>
</dbReference>
<name>A0A1F4ZQL6_9BACT</name>
<comment type="similarity">
    <text evidence="10">Belongs to the class-I aminoacyl-tRNA synthetase family.</text>
</comment>
<dbReference type="PANTHER" id="PTHR11946:SF93">
    <property type="entry name" value="VALINE--TRNA LIGASE, CHLOROPLASTIC_MITOCHONDRIAL 2"/>
    <property type="match status" value="1"/>
</dbReference>
<gene>
    <name evidence="13" type="ORF">A2397_05195</name>
</gene>
<dbReference type="SUPFAM" id="SSF47323">
    <property type="entry name" value="Anticodon-binding domain of a subclass of class I aminoacyl-tRNA synthetases"/>
    <property type="match status" value="1"/>
</dbReference>
<dbReference type="NCBIfam" id="TIGR00422">
    <property type="entry name" value="valS"/>
    <property type="match status" value="1"/>
</dbReference>
<dbReference type="InterPro" id="IPR009008">
    <property type="entry name" value="Val/Leu/Ile-tRNA-synth_edit"/>
</dbReference>
<dbReference type="STRING" id="1797263.A2397_05195"/>
<dbReference type="Pfam" id="PF08264">
    <property type="entry name" value="Anticodon_1"/>
    <property type="match status" value="1"/>
</dbReference>
<dbReference type="Gene3D" id="3.90.740.10">
    <property type="entry name" value="Valyl/Leucyl/Isoleucyl-tRNA synthetase, editing domain"/>
    <property type="match status" value="1"/>
</dbReference>
<dbReference type="GO" id="GO:0005524">
    <property type="term" value="F:ATP binding"/>
    <property type="evidence" value="ECO:0007669"/>
    <property type="project" value="UniProtKB-KW"/>
</dbReference>
<evidence type="ECO:0000313" key="13">
    <source>
        <dbReference type="EMBL" id="OGD08789.1"/>
    </source>
</evidence>
<dbReference type="Gene3D" id="1.10.730.10">
    <property type="entry name" value="Isoleucyl-tRNA Synthetase, Domain 1"/>
    <property type="match status" value="1"/>
</dbReference>
<dbReference type="InterPro" id="IPR014729">
    <property type="entry name" value="Rossmann-like_a/b/a_fold"/>
</dbReference>
<dbReference type="PANTHER" id="PTHR11946">
    <property type="entry name" value="VALYL-TRNA SYNTHETASES"/>
    <property type="match status" value="1"/>
</dbReference>
<reference evidence="13 14" key="1">
    <citation type="journal article" date="2016" name="Nat. Commun.">
        <title>Thousands of microbial genomes shed light on interconnected biogeochemical processes in an aquifer system.</title>
        <authorList>
            <person name="Anantharaman K."/>
            <person name="Brown C.T."/>
            <person name="Hug L.A."/>
            <person name="Sharon I."/>
            <person name="Castelle C.J."/>
            <person name="Probst A.J."/>
            <person name="Thomas B.C."/>
            <person name="Singh A."/>
            <person name="Wilkins M.J."/>
            <person name="Karaoz U."/>
            <person name="Brodie E.L."/>
            <person name="Williams K.H."/>
            <person name="Hubbard S.S."/>
            <person name="Banfield J.F."/>
        </authorList>
    </citation>
    <scope>NUCLEOTIDE SEQUENCE [LARGE SCALE GENOMIC DNA]</scope>
</reference>
<dbReference type="FunFam" id="1.10.730.10:FF:000002">
    <property type="entry name" value="Leucine--tRNA ligase"/>
    <property type="match status" value="1"/>
</dbReference>
<comment type="catalytic activity">
    <reaction evidence="8">
        <text>tRNA(Val) + L-valine + ATP = L-valyl-tRNA(Val) + AMP + diphosphate</text>
        <dbReference type="Rhea" id="RHEA:10704"/>
        <dbReference type="Rhea" id="RHEA-COMP:9672"/>
        <dbReference type="Rhea" id="RHEA-COMP:9708"/>
        <dbReference type="ChEBI" id="CHEBI:30616"/>
        <dbReference type="ChEBI" id="CHEBI:33019"/>
        <dbReference type="ChEBI" id="CHEBI:57762"/>
        <dbReference type="ChEBI" id="CHEBI:78442"/>
        <dbReference type="ChEBI" id="CHEBI:78537"/>
        <dbReference type="ChEBI" id="CHEBI:456215"/>
        <dbReference type="EC" id="6.1.1.9"/>
    </reaction>
</comment>
<dbReference type="SUPFAM" id="SSF50677">
    <property type="entry name" value="ValRS/IleRS/LeuRS editing domain"/>
    <property type="match status" value="1"/>
</dbReference>
<dbReference type="Gene3D" id="2.170.220.10">
    <property type="match status" value="1"/>
</dbReference>
<accession>A0A1F4ZQL6</accession>
<keyword evidence="7 10" id="KW-0030">Aminoacyl-tRNA synthetase</keyword>
<evidence type="ECO:0000256" key="10">
    <source>
        <dbReference type="RuleBase" id="RU363035"/>
    </source>
</evidence>
<dbReference type="InterPro" id="IPR002303">
    <property type="entry name" value="Valyl-tRNA_ligase"/>
</dbReference>
<keyword evidence="3 10" id="KW-0436">Ligase</keyword>
<dbReference type="InterPro" id="IPR013155">
    <property type="entry name" value="M/V/L/I-tRNA-synth_anticd-bd"/>
</dbReference>
<evidence type="ECO:0000259" key="12">
    <source>
        <dbReference type="Pfam" id="PF08264"/>
    </source>
</evidence>
<evidence type="ECO:0000256" key="4">
    <source>
        <dbReference type="ARBA" id="ARBA00022741"/>
    </source>
</evidence>
<dbReference type="PRINTS" id="PR00986">
    <property type="entry name" value="TRNASYNTHVAL"/>
</dbReference>
<protein>
    <recommendedName>
        <fullName evidence="1 9">Valine--tRNA ligase</fullName>
        <ecNumber evidence="1 9">6.1.1.9</ecNumber>
    </recommendedName>
</protein>
<dbReference type="EC" id="6.1.1.9" evidence="1 9"/>
<dbReference type="GO" id="GO:0006438">
    <property type="term" value="P:valyl-tRNA aminoacylation"/>
    <property type="evidence" value="ECO:0007669"/>
    <property type="project" value="UniProtKB-UniRule"/>
</dbReference>
<feature type="domain" description="Aminoacyl-tRNA synthetase class Ia" evidence="11">
    <location>
        <begin position="14"/>
        <end position="577"/>
    </location>
</feature>
<proteinExistence type="inferred from homology"/>
<dbReference type="Pfam" id="PF00133">
    <property type="entry name" value="tRNA-synt_1"/>
    <property type="match status" value="1"/>
</dbReference>
<keyword evidence="5 10" id="KW-0067">ATP-binding</keyword>
<keyword evidence="4 10" id="KW-0547">Nucleotide-binding</keyword>
<dbReference type="InterPro" id="IPR002300">
    <property type="entry name" value="aa-tRNA-synth_Ia"/>
</dbReference>
<evidence type="ECO:0000256" key="7">
    <source>
        <dbReference type="ARBA" id="ARBA00023146"/>
    </source>
</evidence>
<keyword evidence="2" id="KW-0963">Cytoplasm</keyword>
<dbReference type="AlphaFoldDB" id="A0A1F4ZQL6"/>
<dbReference type="Proteomes" id="UP000176424">
    <property type="component" value="Unassembled WGS sequence"/>
</dbReference>
<organism evidence="13 14">
    <name type="scientific">Candidatus Amesbacteria bacterium RIFOXYB1_FULL_44_23</name>
    <dbReference type="NCBI Taxonomy" id="1797263"/>
    <lineage>
        <taxon>Bacteria</taxon>
        <taxon>Candidatus Amesiibacteriota</taxon>
    </lineage>
</organism>
<evidence type="ECO:0000256" key="1">
    <source>
        <dbReference type="ARBA" id="ARBA00013169"/>
    </source>
</evidence>
<sequence length="740" mass="85488">MDKAYDHKKHEEMIYKLWEESGAFGPSSSGKPYTILMPPPNANASLHAGHAMYTIDDIMVRWKRMEGYSAVWIPGTDHAGFETQFVYEKNLAKEGKSRMDFDRATLYQNIYNFVSENSGLIFKQFRRLGFSADWQRNVFTLDKNVTDKVFETFRQMETEGKIYRDEYMVNYCTHCGTSLAELEIDHEERIDSLYYMKYGPFILATVRPETKFGDTAVAVNPKDKRYQEWIGKEIEVEGLIGKFKVKVIADEMVDPEFGTGVVKVTPAHDPNDFEMGKKHGLEIKQVIGLDGRLNDKCGKYSGLKVAEARRVVVEDLQKSGLMEKIDDKYTHSVGVCYKCRRVLEPMVILNWFIKVDELKKPVIAAVKKDRVVFSPRRFKKQMLDWLTIMHDWPISRQIAWGIRIPAWYNVDENPNMEISVLVDDKKIRGSVGKLMSEGLSFEKIERGLQATFAPKGARYVVSPTAPDSRSLQETDTFDTWFSSGQWPLVTLKGDEFSNRFPTDFMGTLSDILKFWVSRMMMFSLYLAGEIPFKNVYLWSMVADSKGIKMSKSKGNVINPIELVDKYGADALRMTLVYGVAPGSKIPLSEDKVRGMRNFSNKIWNIGRFLQLMYEEYGKEVSWPESYELTNEDKGILNDLEKLISSVTRGLDTFRYAESTEAIYEFLWHKFADVYVESIKERKNDPGALAVSRHVYLMCLKMLHPFMPFVTEAVWQEFRKNRLMGIQEEWLIKASWPVLDK</sequence>
<dbReference type="GO" id="GO:0004832">
    <property type="term" value="F:valine-tRNA ligase activity"/>
    <property type="evidence" value="ECO:0007669"/>
    <property type="project" value="UniProtKB-UniRule"/>
</dbReference>
<dbReference type="CDD" id="cd07962">
    <property type="entry name" value="Anticodon_Ia_Val"/>
    <property type="match status" value="1"/>
</dbReference>
<dbReference type="GO" id="GO:0005829">
    <property type="term" value="C:cytosol"/>
    <property type="evidence" value="ECO:0007669"/>
    <property type="project" value="TreeGrafter"/>
</dbReference>
<dbReference type="EMBL" id="MEXR01000050">
    <property type="protein sequence ID" value="OGD08789.1"/>
    <property type="molecule type" value="Genomic_DNA"/>
</dbReference>
<dbReference type="NCBIfam" id="NF004349">
    <property type="entry name" value="PRK05729.1"/>
    <property type="match status" value="1"/>
</dbReference>
<keyword evidence="6 10" id="KW-0648">Protein biosynthesis</keyword>
<dbReference type="GO" id="GO:0002161">
    <property type="term" value="F:aminoacyl-tRNA deacylase activity"/>
    <property type="evidence" value="ECO:0007669"/>
    <property type="project" value="InterPro"/>
</dbReference>
<dbReference type="InterPro" id="IPR033705">
    <property type="entry name" value="Anticodon_Ia_Val"/>
</dbReference>
<dbReference type="PROSITE" id="PS00178">
    <property type="entry name" value="AA_TRNA_LIGASE_I"/>
    <property type="match status" value="1"/>
</dbReference>
<evidence type="ECO:0000256" key="2">
    <source>
        <dbReference type="ARBA" id="ARBA00022490"/>
    </source>
</evidence>
<evidence type="ECO:0000256" key="5">
    <source>
        <dbReference type="ARBA" id="ARBA00022840"/>
    </source>
</evidence>
<evidence type="ECO:0000256" key="3">
    <source>
        <dbReference type="ARBA" id="ARBA00022598"/>
    </source>
</evidence>
<evidence type="ECO:0000313" key="14">
    <source>
        <dbReference type="Proteomes" id="UP000176424"/>
    </source>
</evidence>
<comment type="caution">
    <text evidence="13">The sequence shown here is derived from an EMBL/GenBank/DDBJ whole genome shotgun (WGS) entry which is preliminary data.</text>
</comment>
<evidence type="ECO:0000259" key="11">
    <source>
        <dbReference type="Pfam" id="PF00133"/>
    </source>
</evidence>
<dbReference type="SUPFAM" id="SSF52374">
    <property type="entry name" value="Nucleotidylyl transferase"/>
    <property type="match status" value="1"/>
</dbReference>
<feature type="domain" description="Methionyl/Valyl/Leucyl/Isoleucyl-tRNA synthetase anticodon-binding" evidence="12">
    <location>
        <begin position="632"/>
        <end position="737"/>
    </location>
</feature>
<dbReference type="InterPro" id="IPR009080">
    <property type="entry name" value="tRNAsynth_Ia_anticodon-bd"/>
</dbReference>
<evidence type="ECO:0000256" key="8">
    <source>
        <dbReference type="ARBA" id="ARBA00047552"/>
    </source>
</evidence>
<evidence type="ECO:0000256" key="6">
    <source>
        <dbReference type="ARBA" id="ARBA00022917"/>
    </source>
</evidence>